<reference evidence="2" key="2">
    <citation type="submission" date="2015-01" db="EMBL/GenBank/DDBJ databases">
        <title>Evolutionary Origins and Diversification of the Mycorrhizal Mutualists.</title>
        <authorList>
            <consortium name="DOE Joint Genome Institute"/>
            <consortium name="Mycorrhizal Genomics Consortium"/>
            <person name="Kohler A."/>
            <person name="Kuo A."/>
            <person name="Nagy L.G."/>
            <person name="Floudas D."/>
            <person name="Copeland A."/>
            <person name="Barry K.W."/>
            <person name="Cichocki N."/>
            <person name="Veneault-Fourrey C."/>
            <person name="LaButti K."/>
            <person name="Lindquist E.A."/>
            <person name="Lipzen A."/>
            <person name="Lundell T."/>
            <person name="Morin E."/>
            <person name="Murat C."/>
            <person name="Riley R."/>
            <person name="Ohm R."/>
            <person name="Sun H."/>
            <person name="Tunlid A."/>
            <person name="Henrissat B."/>
            <person name="Grigoriev I.V."/>
            <person name="Hibbett D.S."/>
            <person name="Martin F."/>
        </authorList>
    </citation>
    <scope>NUCLEOTIDE SEQUENCE [LARGE SCALE GENOMIC DNA]</scope>
    <source>
        <strain evidence="2">h7</strain>
    </source>
</reference>
<evidence type="ECO:0000313" key="2">
    <source>
        <dbReference type="Proteomes" id="UP000053424"/>
    </source>
</evidence>
<protein>
    <submittedName>
        <fullName evidence="1">Uncharacterized protein</fullName>
    </submittedName>
</protein>
<sequence>MVSVSIGFLEAPLRWGKFCLKVLVNVRESLSLQRGAIHKSRSLHHEGFLTTLIMFSRARSLHPVWITLRLGTISDTTSSFALWESSNPITEAPLATSAGRKRQFTDVLHSVPRSSVA</sequence>
<reference evidence="1 2" key="1">
    <citation type="submission" date="2014-04" db="EMBL/GenBank/DDBJ databases">
        <authorList>
            <consortium name="DOE Joint Genome Institute"/>
            <person name="Kuo A."/>
            <person name="Gay G."/>
            <person name="Dore J."/>
            <person name="Kohler A."/>
            <person name="Nagy L.G."/>
            <person name="Floudas D."/>
            <person name="Copeland A."/>
            <person name="Barry K.W."/>
            <person name="Cichocki N."/>
            <person name="Veneault-Fourrey C."/>
            <person name="LaButti K."/>
            <person name="Lindquist E.A."/>
            <person name="Lipzen A."/>
            <person name="Lundell T."/>
            <person name="Morin E."/>
            <person name="Murat C."/>
            <person name="Sun H."/>
            <person name="Tunlid A."/>
            <person name="Henrissat B."/>
            <person name="Grigoriev I.V."/>
            <person name="Hibbett D.S."/>
            <person name="Martin F."/>
            <person name="Nordberg H.P."/>
            <person name="Cantor M.N."/>
            <person name="Hua S.X."/>
        </authorList>
    </citation>
    <scope>NUCLEOTIDE SEQUENCE [LARGE SCALE GENOMIC DNA]</scope>
    <source>
        <strain evidence="2">h7</strain>
    </source>
</reference>
<gene>
    <name evidence="1" type="ORF">M413DRAFT_143531</name>
</gene>
<keyword evidence="2" id="KW-1185">Reference proteome</keyword>
<evidence type="ECO:0000313" key="1">
    <source>
        <dbReference type="EMBL" id="KIM42042.1"/>
    </source>
</evidence>
<name>A0A0C2YM07_HEBCY</name>
<dbReference type="Proteomes" id="UP000053424">
    <property type="component" value="Unassembled WGS sequence"/>
</dbReference>
<proteinExistence type="predicted"/>
<dbReference type="AlphaFoldDB" id="A0A0C2YM07"/>
<dbReference type="HOGENOM" id="CLU_2085114_0_0_1"/>
<accession>A0A0C2YM07</accession>
<dbReference type="EMBL" id="KN831779">
    <property type="protein sequence ID" value="KIM42042.1"/>
    <property type="molecule type" value="Genomic_DNA"/>
</dbReference>
<organism evidence="1 2">
    <name type="scientific">Hebeloma cylindrosporum</name>
    <dbReference type="NCBI Taxonomy" id="76867"/>
    <lineage>
        <taxon>Eukaryota</taxon>
        <taxon>Fungi</taxon>
        <taxon>Dikarya</taxon>
        <taxon>Basidiomycota</taxon>
        <taxon>Agaricomycotina</taxon>
        <taxon>Agaricomycetes</taxon>
        <taxon>Agaricomycetidae</taxon>
        <taxon>Agaricales</taxon>
        <taxon>Agaricineae</taxon>
        <taxon>Hymenogastraceae</taxon>
        <taxon>Hebeloma</taxon>
    </lineage>
</organism>